<comment type="caution">
    <text evidence="2">The sequence shown here is derived from an EMBL/GenBank/DDBJ whole genome shotgun (WGS) entry which is preliminary data.</text>
</comment>
<protein>
    <recommendedName>
        <fullName evidence="1">DUF1835 domain-containing protein</fullName>
    </recommendedName>
</protein>
<gene>
    <name evidence="2" type="ORF">BCD95_001835</name>
</gene>
<name>A0AAE5LPF5_CLOBE</name>
<feature type="domain" description="DUF1835" evidence="1">
    <location>
        <begin position="5"/>
        <end position="68"/>
    </location>
</feature>
<dbReference type="Pfam" id="PF08874">
    <property type="entry name" value="DUF1835"/>
    <property type="match status" value="1"/>
</dbReference>
<dbReference type="Proteomes" id="UP000822184">
    <property type="component" value="Unassembled WGS sequence"/>
</dbReference>
<accession>A0AAE5LPF5</accession>
<dbReference type="RefSeq" id="WP_241425971.1">
    <property type="nucleotide sequence ID" value="NZ_JABTDW010000001.1"/>
</dbReference>
<dbReference type="InterPro" id="IPR014973">
    <property type="entry name" value="DUF1835"/>
</dbReference>
<sequence>MEGIIHICFSQSAGGSLKHAVKKKKLFEGKKVIVFPDDISIGTIQNGINLSERLKWVDSINKEDERIRLEEIDYLKRSYF</sequence>
<evidence type="ECO:0000313" key="3">
    <source>
        <dbReference type="Proteomes" id="UP000822184"/>
    </source>
</evidence>
<organism evidence="2 3">
    <name type="scientific">Clostridium beijerinckii</name>
    <name type="common">Clostridium MP</name>
    <dbReference type="NCBI Taxonomy" id="1520"/>
    <lineage>
        <taxon>Bacteria</taxon>
        <taxon>Bacillati</taxon>
        <taxon>Bacillota</taxon>
        <taxon>Clostridia</taxon>
        <taxon>Eubacteriales</taxon>
        <taxon>Clostridiaceae</taxon>
        <taxon>Clostridium</taxon>
    </lineage>
</organism>
<proteinExistence type="predicted"/>
<dbReference type="EMBL" id="JABTDW010000001">
    <property type="protein sequence ID" value="NSB13576.1"/>
    <property type="molecule type" value="Genomic_DNA"/>
</dbReference>
<evidence type="ECO:0000313" key="2">
    <source>
        <dbReference type="EMBL" id="NSB13576.1"/>
    </source>
</evidence>
<evidence type="ECO:0000259" key="1">
    <source>
        <dbReference type="Pfam" id="PF08874"/>
    </source>
</evidence>
<dbReference type="AlphaFoldDB" id="A0AAE5LPF5"/>
<reference evidence="2" key="1">
    <citation type="submission" date="2020-06" db="EMBL/GenBank/DDBJ databases">
        <title>Genomic insights into acetone-butanol-ethanol (ABE) fermentation by sequencing solventogenic clostridia strains.</title>
        <authorList>
            <person name="Brown S."/>
        </authorList>
    </citation>
    <scope>NUCLEOTIDE SEQUENCE</scope>
    <source>
        <strain evidence="2">DJ123</strain>
    </source>
</reference>